<name>A0ABT3LAI5_9CYAN</name>
<accession>A0ABT3LAI5</accession>
<proteinExistence type="predicted"/>
<evidence type="ECO:0008006" key="4">
    <source>
        <dbReference type="Google" id="ProtNLM"/>
    </source>
</evidence>
<gene>
    <name evidence="2" type="ORF">K4A83_19910</name>
</gene>
<feature type="region of interest" description="Disordered" evidence="1">
    <location>
        <begin position="89"/>
        <end position="112"/>
    </location>
</feature>
<dbReference type="EMBL" id="JAIHOM010000144">
    <property type="protein sequence ID" value="MCW6038521.1"/>
    <property type="molecule type" value="Genomic_DNA"/>
</dbReference>
<evidence type="ECO:0000313" key="3">
    <source>
        <dbReference type="Proteomes" id="UP001526426"/>
    </source>
</evidence>
<sequence>MSYLWTGSINGIKLQLWATWIFYVVLIDLSDEVANELALPLERISTEMVFRGLYHFTVAYNQGKASDPVSYFTAPENQDLAVVKVLGPKGKKPPLDLSPFPGKRGLTSGFQP</sequence>
<organism evidence="2 3">
    <name type="scientific">Spirulina subsalsa FACHB-351</name>
    <dbReference type="NCBI Taxonomy" id="234711"/>
    <lineage>
        <taxon>Bacteria</taxon>
        <taxon>Bacillati</taxon>
        <taxon>Cyanobacteriota</taxon>
        <taxon>Cyanophyceae</taxon>
        <taxon>Spirulinales</taxon>
        <taxon>Spirulinaceae</taxon>
        <taxon>Spirulina</taxon>
    </lineage>
</organism>
<evidence type="ECO:0000256" key="1">
    <source>
        <dbReference type="SAM" id="MobiDB-lite"/>
    </source>
</evidence>
<protein>
    <recommendedName>
        <fullName evidence="4">Transposase</fullName>
    </recommendedName>
</protein>
<keyword evidence="3" id="KW-1185">Reference proteome</keyword>
<reference evidence="2 3" key="1">
    <citation type="submission" date="2021-08" db="EMBL/GenBank/DDBJ databases">
        <title>Draft genome sequence of Spirulina subsalsa with high tolerance to salinity and hype-accumulation of phycocyanin.</title>
        <authorList>
            <person name="Pei H."/>
            <person name="Jiang L."/>
        </authorList>
    </citation>
    <scope>NUCLEOTIDE SEQUENCE [LARGE SCALE GENOMIC DNA]</scope>
    <source>
        <strain evidence="2 3">FACHB-351</strain>
    </source>
</reference>
<dbReference type="Proteomes" id="UP001526426">
    <property type="component" value="Unassembled WGS sequence"/>
</dbReference>
<evidence type="ECO:0000313" key="2">
    <source>
        <dbReference type="EMBL" id="MCW6038521.1"/>
    </source>
</evidence>
<comment type="caution">
    <text evidence="2">The sequence shown here is derived from an EMBL/GenBank/DDBJ whole genome shotgun (WGS) entry which is preliminary data.</text>
</comment>